<name>A0ACD3Y893_9GAMM</name>
<protein>
    <submittedName>
        <fullName evidence="1">SrfA family protein</fullName>
    </submittedName>
</protein>
<evidence type="ECO:0000313" key="2">
    <source>
        <dbReference type="Proteomes" id="UP000829420"/>
    </source>
</evidence>
<accession>A0ACD3Y893</accession>
<dbReference type="Proteomes" id="UP000829420">
    <property type="component" value="Chromosome"/>
</dbReference>
<sequence>MTKVFLRNGKLENYLPMGENGQAVYVSALQLRETLRLRNKTNIANCLGIPQPNETGDRIDWYSPIDGQVIPWSAATEQEQQKAYHILKQNQDELQKFSQDMQQRPHTEQQLFGALLGKTIQFPDKEHIFIVNGQPVITFWGFVNANNQARPDPVSCLKPPVIAPAVSTTPTIPTPLSEHEPKFAPQPRTVKRRSRWFYLWWLFPLLLLLLAFFLLRSCLPSASLPTVTAPALPQISRPSVELNPIDLPRISTENNVAIPTPQINTIGVPLPENISHSDNNTVISVPTETAASDHPAVPDAIRPTEALDPAHNPIPPVDVPNTPKSIPENTPLAANNSPILPPDEPNVSNGSTHSLQETVPLTIPADALATNSTKFLNGQWHAGAGIQDKNTGKPLSLNYQIKDGQGEVVMTRGDGVTCKSPVSAGLNRGALNINNQSQAQCSDGSRYLMPNVVCQPGAKSIADCQGHYENNQTFPMSIKRENN</sequence>
<proteinExistence type="predicted"/>
<evidence type="ECO:0000313" key="1">
    <source>
        <dbReference type="EMBL" id="UNH39190.1"/>
    </source>
</evidence>
<gene>
    <name evidence="1" type="ORF">MNY70_01520</name>
</gene>
<reference evidence="1" key="1">
    <citation type="submission" date="2022-03" db="EMBL/GenBank/DDBJ databases">
        <title>ESBL-producing Moellerella wisconsensis and Escherichia marmotae isolated from wild game meat.</title>
        <authorList>
            <person name="Biggel M."/>
        </authorList>
    </citation>
    <scope>NUCLEOTIDE SEQUENCE</scope>
    <source>
        <strain evidence="1">W1</strain>
    </source>
</reference>
<dbReference type="EMBL" id="CP093255">
    <property type="protein sequence ID" value="UNH39190.1"/>
    <property type="molecule type" value="Genomic_DNA"/>
</dbReference>
<organism evidence="1 2">
    <name type="scientific">Moellerella wisconsensis</name>
    <dbReference type="NCBI Taxonomy" id="158849"/>
    <lineage>
        <taxon>Bacteria</taxon>
        <taxon>Pseudomonadati</taxon>
        <taxon>Pseudomonadota</taxon>
        <taxon>Gammaproteobacteria</taxon>
        <taxon>Enterobacterales</taxon>
        <taxon>Morganellaceae</taxon>
        <taxon>Moellerella</taxon>
    </lineage>
</organism>
<keyword evidence="2" id="KW-1185">Reference proteome</keyword>